<sequence>MSISRRTALAASLSPVAVVLPARRMARTQPAFPSGPIRFVVAFPPGGPTDILGRMVAQKLAELRGWTVVVENRSGASGLIGMGEVARAAPDGHTVLINAQAQTTLPATHGARIGYDVASAFIPVTSLGRTPLFVTVTPSLPVRSIAELLDHARAHPGRLNYTAGSPGGGPHLAAEQFRLLTRVSLQFVPYRGSGPGLQDLAAGNVQVGFDSMTSASPLVRGGQIRPIAVTAPRRVPSFPDVPTVAETVPGFTAETWVGAFLPARTPEPVVARLHAALAEALAAPDLRERIIASGSAPGGEPREAFAAFVAEEMATWARVVREAGIRIA</sequence>
<name>A0A8J3EDD3_9PROT</name>
<proteinExistence type="inferred from homology"/>
<organism evidence="2 3">
    <name type="scientific">Caldovatus sediminis</name>
    <dbReference type="NCBI Taxonomy" id="2041189"/>
    <lineage>
        <taxon>Bacteria</taxon>
        <taxon>Pseudomonadati</taxon>
        <taxon>Pseudomonadota</taxon>
        <taxon>Alphaproteobacteria</taxon>
        <taxon>Acetobacterales</taxon>
        <taxon>Roseomonadaceae</taxon>
        <taxon>Caldovatus</taxon>
    </lineage>
</organism>
<dbReference type="EMBL" id="BMKS01000010">
    <property type="protein sequence ID" value="GGG41837.1"/>
    <property type="molecule type" value="Genomic_DNA"/>
</dbReference>
<dbReference type="InterPro" id="IPR005064">
    <property type="entry name" value="BUG"/>
</dbReference>
<evidence type="ECO:0000256" key="1">
    <source>
        <dbReference type="ARBA" id="ARBA00006987"/>
    </source>
</evidence>
<dbReference type="Gene3D" id="3.40.190.150">
    <property type="entry name" value="Bordetella uptake gene, domain 1"/>
    <property type="match status" value="1"/>
</dbReference>
<evidence type="ECO:0000313" key="2">
    <source>
        <dbReference type="EMBL" id="GGG41837.1"/>
    </source>
</evidence>
<dbReference type="PANTHER" id="PTHR42928">
    <property type="entry name" value="TRICARBOXYLATE-BINDING PROTEIN"/>
    <property type="match status" value="1"/>
</dbReference>
<dbReference type="PANTHER" id="PTHR42928:SF5">
    <property type="entry name" value="BLR1237 PROTEIN"/>
    <property type="match status" value="1"/>
</dbReference>
<dbReference type="Proteomes" id="UP000597507">
    <property type="component" value="Unassembled WGS sequence"/>
</dbReference>
<comment type="similarity">
    <text evidence="1">Belongs to the UPF0065 (bug) family.</text>
</comment>
<dbReference type="AlphaFoldDB" id="A0A8J3EDD3"/>
<dbReference type="SUPFAM" id="SSF53850">
    <property type="entry name" value="Periplasmic binding protein-like II"/>
    <property type="match status" value="1"/>
</dbReference>
<dbReference type="Gene3D" id="3.40.190.10">
    <property type="entry name" value="Periplasmic binding protein-like II"/>
    <property type="match status" value="1"/>
</dbReference>
<gene>
    <name evidence="2" type="ORF">GCM10010964_31670</name>
</gene>
<evidence type="ECO:0000313" key="3">
    <source>
        <dbReference type="Proteomes" id="UP000597507"/>
    </source>
</evidence>
<dbReference type="RefSeq" id="WP_188901949.1">
    <property type="nucleotide sequence ID" value="NZ_BMKS01000010.1"/>
</dbReference>
<accession>A0A8J3EDD3</accession>
<keyword evidence="3" id="KW-1185">Reference proteome</keyword>
<protein>
    <submittedName>
        <fullName evidence="2">Exported protein</fullName>
    </submittedName>
</protein>
<comment type="caution">
    <text evidence="2">The sequence shown here is derived from an EMBL/GenBank/DDBJ whole genome shotgun (WGS) entry which is preliminary data.</text>
</comment>
<dbReference type="InterPro" id="IPR042100">
    <property type="entry name" value="Bug_dom1"/>
</dbReference>
<dbReference type="Pfam" id="PF03401">
    <property type="entry name" value="TctC"/>
    <property type="match status" value="1"/>
</dbReference>
<dbReference type="PIRSF" id="PIRSF017082">
    <property type="entry name" value="YflP"/>
    <property type="match status" value="1"/>
</dbReference>
<reference evidence="2 3" key="1">
    <citation type="journal article" date="2014" name="Int. J. Syst. Evol. Microbiol.">
        <title>Complete genome sequence of Corynebacterium casei LMG S-19264T (=DSM 44701T), isolated from a smear-ripened cheese.</title>
        <authorList>
            <consortium name="US DOE Joint Genome Institute (JGI-PGF)"/>
            <person name="Walter F."/>
            <person name="Albersmeier A."/>
            <person name="Kalinowski J."/>
            <person name="Ruckert C."/>
        </authorList>
    </citation>
    <scope>NUCLEOTIDE SEQUENCE [LARGE SCALE GENOMIC DNA]</scope>
    <source>
        <strain evidence="2 3">CGMCC 1.16330</strain>
    </source>
</reference>